<gene>
    <name evidence="11" type="ORF">FA14DRAFT_140526</name>
</gene>
<evidence type="ECO:0000256" key="4">
    <source>
        <dbReference type="ARBA" id="ARBA00013182"/>
    </source>
</evidence>
<accession>A0A316VHA9</accession>
<protein>
    <recommendedName>
        <fullName evidence="4">hydroxyacid-oxoacid transhydrogenase</fullName>
        <ecNumber evidence="4">1.1.99.24</ecNumber>
    </recommendedName>
</protein>
<dbReference type="Gene3D" id="3.40.50.1970">
    <property type="match status" value="1"/>
</dbReference>
<dbReference type="RefSeq" id="XP_025356936.1">
    <property type="nucleotide sequence ID" value="XM_025497101.1"/>
</dbReference>
<evidence type="ECO:0000256" key="8">
    <source>
        <dbReference type="ARBA" id="ARBA00049496"/>
    </source>
</evidence>
<keyword evidence="5" id="KW-0809">Transit peptide</keyword>
<comment type="catalytic activity">
    <reaction evidence="8">
        <text>4-hydroxybutanoate + 2-oxoglutarate = (R)-2-hydroxyglutarate + succinate semialdehyde</text>
        <dbReference type="Rhea" id="RHEA:24734"/>
        <dbReference type="ChEBI" id="CHEBI:15801"/>
        <dbReference type="ChEBI" id="CHEBI:16724"/>
        <dbReference type="ChEBI" id="CHEBI:16810"/>
        <dbReference type="ChEBI" id="CHEBI:57706"/>
        <dbReference type="EC" id="1.1.99.24"/>
    </reaction>
</comment>
<dbReference type="InParanoid" id="A0A316VHA9"/>
<sequence>MARAPVSRQSIFNLMKLSHSAGCPCHGCSSLRNAATSSVRAGLNMVAGHNVQAGSTKRGYATPVDESLQKEYAFELAASNIRFGEGVTKEIGMDFKNLRARKVGVFTDSTIRDLTPMKQSIQGLEAQGIPYEIFDRTRVEPNDESWADAIGFARQHDFSHFLAVGGGSVMDTAKVANLFTCYPETDLLEFVNAPIGKGTPIDKQLRPLIAIPTTAGTGSETTGTAIFDHKATSAKTGIASRALRPMLGIVDPLNTETCPVSVHVSAGLDVLFHALESYTAIPYFERTPRPQNPLQRPAYQGSNPISDVFSLWALKQTVKYLPRVKRDPMGDKEARGQMLLAATFAGIGFGNAGVHLCHGISYPISGLNKSTAKYTFPGYKVDHPLIPHGLSVCLTGPAVFEFTAPSSPDRHREIAAIFGGEEESSAIQRLPDAEVGKLVYDRIARFLGEVLEMPRGLSAIGYRNEHIPALVKGSIPQRRVLDLAPGIGDVQGSDGSSHLTSIIERSMSY</sequence>
<dbReference type="FunFam" id="3.40.50.1970:FF:000009">
    <property type="entry name" value="Fe-containing alcohol dehydrogenase"/>
    <property type="match status" value="1"/>
</dbReference>
<evidence type="ECO:0000259" key="9">
    <source>
        <dbReference type="Pfam" id="PF00465"/>
    </source>
</evidence>
<feature type="domain" description="Alcohol dehydrogenase iron-type/glycerol dehydrogenase GldA" evidence="9">
    <location>
        <begin position="79"/>
        <end position="252"/>
    </location>
</feature>
<name>A0A316VHA9_9BASI</name>
<dbReference type="GO" id="GO:0004022">
    <property type="term" value="F:alcohol dehydrogenase (NAD+) activity"/>
    <property type="evidence" value="ECO:0007669"/>
    <property type="project" value="InterPro"/>
</dbReference>
<dbReference type="EC" id="1.1.99.24" evidence="4"/>
<evidence type="ECO:0000256" key="5">
    <source>
        <dbReference type="ARBA" id="ARBA00022946"/>
    </source>
</evidence>
<comment type="similarity">
    <text evidence="3">Belongs to the iron-containing alcohol dehydrogenase family. Hydroxyacid-oxoacid transhydrogenase subfamily.</text>
</comment>
<dbReference type="CDD" id="cd08190">
    <property type="entry name" value="HOT"/>
    <property type="match status" value="1"/>
</dbReference>
<dbReference type="AlphaFoldDB" id="A0A316VHA9"/>
<dbReference type="InterPro" id="IPR042157">
    <property type="entry name" value="HOT"/>
</dbReference>
<dbReference type="GO" id="GO:0005739">
    <property type="term" value="C:mitochondrion"/>
    <property type="evidence" value="ECO:0007669"/>
    <property type="project" value="UniProtKB-SubCell"/>
</dbReference>
<dbReference type="InterPro" id="IPR039697">
    <property type="entry name" value="Alcohol_dehydrogenase_Fe"/>
</dbReference>
<organism evidence="11 12">
    <name type="scientific">Meira miltonrushii</name>
    <dbReference type="NCBI Taxonomy" id="1280837"/>
    <lineage>
        <taxon>Eukaryota</taxon>
        <taxon>Fungi</taxon>
        <taxon>Dikarya</taxon>
        <taxon>Basidiomycota</taxon>
        <taxon>Ustilaginomycotina</taxon>
        <taxon>Exobasidiomycetes</taxon>
        <taxon>Exobasidiales</taxon>
        <taxon>Brachybasidiaceae</taxon>
        <taxon>Meira</taxon>
    </lineage>
</organism>
<dbReference type="PANTHER" id="PTHR11496">
    <property type="entry name" value="ALCOHOL DEHYDROGENASE"/>
    <property type="match status" value="1"/>
</dbReference>
<dbReference type="GeneID" id="37018882"/>
<dbReference type="FunCoup" id="A0A316VHA9">
    <property type="interactions" value="60"/>
</dbReference>
<evidence type="ECO:0000313" key="11">
    <source>
        <dbReference type="EMBL" id="PWN36634.1"/>
    </source>
</evidence>
<evidence type="ECO:0000256" key="6">
    <source>
        <dbReference type="ARBA" id="ARBA00023002"/>
    </source>
</evidence>
<dbReference type="Proteomes" id="UP000245771">
    <property type="component" value="Unassembled WGS sequence"/>
</dbReference>
<evidence type="ECO:0000256" key="2">
    <source>
        <dbReference type="ARBA" id="ARBA00004173"/>
    </source>
</evidence>
<evidence type="ECO:0000256" key="7">
    <source>
        <dbReference type="ARBA" id="ARBA00023128"/>
    </source>
</evidence>
<keyword evidence="7" id="KW-0496">Mitochondrion</keyword>
<dbReference type="SUPFAM" id="SSF56796">
    <property type="entry name" value="Dehydroquinate synthase-like"/>
    <property type="match status" value="1"/>
</dbReference>
<dbReference type="Pfam" id="PF25137">
    <property type="entry name" value="ADH_Fe_C"/>
    <property type="match status" value="1"/>
</dbReference>
<evidence type="ECO:0000313" key="12">
    <source>
        <dbReference type="Proteomes" id="UP000245771"/>
    </source>
</evidence>
<feature type="domain" description="Fe-containing alcohol dehydrogenase-like C-terminal" evidence="10">
    <location>
        <begin position="301"/>
        <end position="475"/>
    </location>
</feature>
<dbReference type="FunFam" id="1.20.1090.10:FF:000003">
    <property type="entry name" value="Probable hydroxyacid-oxoacid transhydrogenase, mitochondrial"/>
    <property type="match status" value="1"/>
</dbReference>
<keyword evidence="12" id="KW-1185">Reference proteome</keyword>
<comment type="catalytic activity">
    <reaction evidence="1">
        <text>(S)-3-hydroxybutanoate + 2-oxoglutarate = (R)-2-hydroxyglutarate + acetoacetate</text>
        <dbReference type="Rhea" id="RHEA:23048"/>
        <dbReference type="ChEBI" id="CHEBI:11047"/>
        <dbReference type="ChEBI" id="CHEBI:13705"/>
        <dbReference type="ChEBI" id="CHEBI:15801"/>
        <dbReference type="ChEBI" id="CHEBI:16810"/>
        <dbReference type="EC" id="1.1.99.24"/>
    </reaction>
</comment>
<dbReference type="InterPro" id="IPR001670">
    <property type="entry name" value="ADH_Fe/GldA"/>
</dbReference>
<dbReference type="STRING" id="1280837.A0A316VHA9"/>
<evidence type="ECO:0000259" key="10">
    <source>
        <dbReference type="Pfam" id="PF25137"/>
    </source>
</evidence>
<dbReference type="PANTHER" id="PTHR11496:SF83">
    <property type="entry name" value="HYDROXYACID-OXOACID TRANSHYDROGENASE, MITOCHONDRIAL"/>
    <property type="match status" value="1"/>
</dbReference>
<dbReference type="InterPro" id="IPR056798">
    <property type="entry name" value="ADH_Fe_C"/>
</dbReference>
<dbReference type="GO" id="GO:0046872">
    <property type="term" value="F:metal ion binding"/>
    <property type="evidence" value="ECO:0007669"/>
    <property type="project" value="InterPro"/>
</dbReference>
<keyword evidence="6" id="KW-0560">Oxidoreductase</keyword>
<dbReference type="Gene3D" id="1.20.1090.10">
    <property type="entry name" value="Dehydroquinate synthase-like - alpha domain"/>
    <property type="match status" value="1"/>
</dbReference>
<evidence type="ECO:0000256" key="1">
    <source>
        <dbReference type="ARBA" id="ARBA00000813"/>
    </source>
</evidence>
<dbReference type="OrthoDB" id="339764at2759"/>
<evidence type="ECO:0000256" key="3">
    <source>
        <dbReference type="ARBA" id="ARBA00010005"/>
    </source>
</evidence>
<dbReference type="Pfam" id="PF00465">
    <property type="entry name" value="Fe-ADH"/>
    <property type="match status" value="1"/>
</dbReference>
<dbReference type="EMBL" id="KZ819602">
    <property type="protein sequence ID" value="PWN36634.1"/>
    <property type="molecule type" value="Genomic_DNA"/>
</dbReference>
<proteinExistence type="inferred from homology"/>
<reference evidence="11 12" key="1">
    <citation type="journal article" date="2018" name="Mol. Biol. Evol.">
        <title>Broad Genomic Sampling Reveals a Smut Pathogenic Ancestry of the Fungal Clade Ustilaginomycotina.</title>
        <authorList>
            <person name="Kijpornyongpan T."/>
            <person name="Mondo S.J."/>
            <person name="Barry K."/>
            <person name="Sandor L."/>
            <person name="Lee J."/>
            <person name="Lipzen A."/>
            <person name="Pangilinan J."/>
            <person name="LaButti K."/>
            <person name="Hainaut M."/>
            <person name="Henrissat B."/>
            <person name="Grigoriev I.V."/>
            <person name="Spatafora J.W."/>
            <person name="Aime M.C."/>
        </authorList>
    </citation>
    <scope>NUCLEOTIDE SEQUENCE [LARGE SCALE GENOMIC DNA]</scope>
    <source>
        <strain evidence="11 12">MCA 3882</strain>
    </source>
</reference>
<dbReference type="GO" id="GO:0047988">
    <property type="term" value="F:hydroxyacid-oxoacid transhydrogenase activity"/>
    <property type="evidence" value="ECO:0007669"/>
    <property type="project" value="UniProtKB-EC"/>
</dbReference>
<comment type="subcellular location">
    <subcellularLocation>
        <location evidence="2">Mitochondrion</location>
    </subcellularLocation>
</comment>